<organism evidence="2 3">
    <name type="scientific">Quillaja saponaria</name>
    <name type="common">Soap bark tree</name>
    <dbReference type="NCBI Taxonomy" id="32244"/>
    <lineage>
        <taxon>Eukaryota</taxon>
        <taxon>Viridiplantae</taxon>
        <taxon>Streptophyta</taxon>
        <taxon>Embryophyta</taxon>
        <taxon>Tracheophyta</taxon>
        <taxon>Spermatophyta</taxon>
        <taxon>Magnoliopsida</taxon>
        <taxon>eudicotyledons</taxon>
        <taxon>Gunneridae</taxon>
        <taxon>Pentapetalae</taxon>
        <taxon>rosids</taxon>
        <taxon>fabids</taxon>
        <taxon>Fabales</taxon>
        <taxon>Quillajaceae</taxon>
        <taxon>Quillaja</taxon>
    </lineage>
</organism>
<protein>
    <submittedName>
        <fullName evidence="2">Cyclin-dependent protein kinase inhibitor SMR4</fullName>
    </submittedName>
</protein>
<sequence length="74" mass="8560">MEVDGKCEMTDWEEGFRTPRNCENQIPAVSVFPPPPKKKPMDGREKTHQRMAISSRLILILFFFFCPLENEACA</sequence>
<comment type="caution">
    <text evidence="2">The sequence shown here is derived from an EMBL/GenBank/DDBJ whole genome shotgun (WGS) entry which is preliminary data.</text>
</comment>
<accession>A0AAD7LNR3</accession>
<reference evidence="2" key="1">
    <citation type="journal article" date="2023" name="Science">
        <title>Elucidation of the pathway for biosynthesis of saponin adjuvants from the soapbark tree.</title>
        <authorList>
            <person name="Reed J."/>
            <person name="Orme A."/>
            <person name="El-Demerdash A."/>
            <person name="Owen C."/>
            <person name="Martin L.B.B."/>
            <person name="Misra R.C."/>
            <person name="Kikuchi S."/>
            <person name="Rejzek M."/>
            <person name="Martin A.C."/>
            <person name="Harkess A."/>
            <person name="Leebens-Mack J."/>
            <person name="Louveau T."/>
            <person name="Stephenson M.J."/>
            <person name="Osbourn A."/>
        </authorList>
    </citation>
    <scope>NUCLEOTIDE SEQUENCE</scope>
    <source>
        <strain evidence="2">S10</strain>
    </source>
</reference>
<dbReference type="Proteomes" id="UP001163823">
    <property type="component" value="Chromosome 7"/>
</dbReference>
<evidence type="ECO:0000256" key="1">
    <source>
        <dbReference type="SAM" id="MobiDB-lite"/>
    </source>
</evidence>
<dbReference type="AlphaFoldDB" id="A0AAD7LNR3"/>
<proteinExistence type="predicted"/>
<dbReference type="GO" id="GO:0004860">
    <property type="term" value="F:protein kinase inhibitor activity"/>
    <property type="evidence" value="ECO:0007669"/>
    <property type="project" value="UniProtKB-KW"/>
</dbReference>
<gene>
    <name evidence="2" type="ORF">O6P43_016880</name>
</gene>
<keyword evidence="3" id="KW-1185">Reference proteome</keyword>
<evidence type="ECO:0000313" key="3">
    <source>
        <dbReference type="Proteomes" id="UP001163823"/>
    </source>
</evidence>
<dbReference type="EMBL" id="JARAOO010000007">
    <property type="protein sequence ID" value="KAJ7961550.1"/>
    <property type="molecule type" value="Genomic_DNA"/>
</dbReference>
<dbReference type="KEGG" id="qsa:O6P43_016880"/>
<name>A0AAD7LNR3_QUISA</name>
<evidence type="ECO:0000313" key="2">
    <source>
        <dbReference type="EMBL" id="KAJ7961550.1"/>
    </source>
</evidence>
<keyword evidence="2" id="KW-0649">Protein kinase inhibitor</keyword>
<feature type="region of interest" description="Disordered" evidence="1">
    <location>
        <begin position="27"/>
        <end position="47"/>
    </location>
</feature>